<evidence type="ECO:0000256" key="1">
    <source>
        <dbReference type="SAM" id="Phobius"/>
    </source>
</evidence>
<dbReference type="EMBL" id="BAAAFD010000003">
    <property type="protein sequence ID" value="GAA0855995.1"/>
    <property type="molecule type" value="Genomic_DNA"/>
</dbReference>
<accession>A0ABP3WSY8</accession>
<keyword evidence="1" id="KW-0812">Transmembrane</keyword>
<dbReference type="RefSeq" id="WP_343858557.1">
    <property type="nucleotide sequence ID" value="NZ_BAAAFD010000003.1"/>
</dbReference>
<dbReference type="InterPro" id="IPR021732">
    <property type="entry name" value="DUF3301"/>
</dbReference>
<evidence type="ECO:0000313" key="2">
    <source>
        <dbReference type="EMBL" id="GAA0855995.1"/>
    </source>
</evidence>
<protein>
    <submittedName>
        <fullName evidence="2">DUF3301 domain-containing protein</fullName>
    </submittedName>
</protein>
<feature type="transmembrane region" description="Helical" evidence="1">
    <location>
        <begin position="6"/>
        <end position="22"/>
    </location>
</feature>
<keyword evidence="3" id="KW-1185">Reference proteome</keyword>
<evidence type="ECO:0000313" key="3">
    <source>
        <dbReference type="Proteomes" id="UP001500359"/>
    </source>
</evidence>
<reference evidence="3" key="1">
    <citation type="journal article" date="2019" name="Int. J. Syst. Evol. Microbiol.">
        <title>The Global Catalogue of Microorganisms (GCM) 10K type strain sequencing project: providing services to taxonomists for standard genome sequencing and annotation.</title>
        <authorList>
            <consortium name="The Broad Institute Genomics Platform"/>
            <consortium name="The Broad Institute Genome Sequencing Center for Infectious Disease"/>
            <person name="Wu L."/>
            <person name="Ma J."/>
        </authorList>
    </citation>
    <scope>NUCLEOTIDE SEQUENCE [LARGE SCALE GENOMIC DNA]</scope>
    <source>
        <strain evidence="3">JCM 15896</strain>
    </source>
</reference>
<dbReference type="Proteomes" id="UP001500359">
    <property type="component" value="Unassembled WGS sequence"/>
</dbReference>
<proteinExistence type="predicted"/>
<keyword evidence="1" id="KW-0472">Membrane</keyword>
<name>A0ABP3WSY8_9ALTE</name>
<comment type="caution">
    <text evidence="2">The sequence shown here is derived from an EMBL/GenBank/DDBJ whole genome shotgun (WGS) entry which is preliminary data.</text>
</comment>
<keyword evidence="1" id="KW-1133">Transmembrane helix</keyword>
<sequence length="106" mass="12427">MEFSLSNIVLFAVIAAIIFQFWRIRAISEQAKVHLDRYCHQHGLQLISIARFKTRLIVYQAKLDWYTQFAFEFSSTGEERYTGVMTMRGLTMADIDLPAYRINETL</sequence>
<organism evidence="2 3">
    <name type="scientific">Aliiglaciecola litoralis</name>
    <dbReference type="NCBI Taxonomy" id="582857"/>
    <lineage>
        <taxon>Bacteria</taxon>
        <taxon>Pseudomonadati</taxon>
        <taxon>Pseudomonadota</taxon>
        <taxon>Gammaproteobacteria</taxon>
        <taxon>Alteromonadales</taxon>
        <taxon>Alteromonadaceae</taxon>
        <taxon>Aliiglaciecola</taxon>
    </lineage>
</organism>
<gene>
    <name evidence="2" type="ORF">GCM10009114_16380</name>
</gene>
<dbReference type="Pfam" id="PF11743">
    <property type="entry name" value="DUF3301"/>
    <property type="match status" value="1"/>
</dbReference>